<dbReference type="GO" id="GO:0003689">
    <property type="term" value="F:DNA clamp loader activity"/>
    <property type="evidence" value="ECO:0007669"/>
    <property type="project" value="TreeGrafter"/>
</dbReference>
<dbReference type="PANTHER" id="PTHR11669">
    <property type="entry name" value="REPLICATION FACTOR C / DNA POLYMERASE III GAMMA-TAU SUBUNIT"/>
    <property type="match status" value="1"/>
</dbReference>
<keyword evidence="4" id="KW-1133">Transmembrane helix</keyword>
<evidence type="ECO:0000256" key="3">
    <source>
        <dbReference type="ARBA" id="ARBA00022840"/>
    </source>
</evidence>
<evidence type="ECO:0008006" key="6">
    <source>
        <dbReference type="Google" id="ProtNLM"/>
    </source>
</evidence>
<dbReference type="GO" id="GO:0005524">
    <property type="term" value="F:ATP binding"/>
    <property type="evidence" value="ECO:0007669"/>
    <property type="project" value="UniProtKB-KW"/>
</dbReference>
<dbReference type="EMBL" id="MN740077">
    <property type="protein sequence ID" value="QHT86846.1"/>
    <property type="molecule type" value="Genomic_DNA"/>
</dbReference>
<sequence>MNATNATNTINPNANSEQKKLKIHCDIKDKLDYFIKQKKIPNIIFHGSSGCGKNVLVTDFINNIYSGNKSAMQNYVMNVNCAHGKGIRFIREELKFFSKTNVDLKDGEIFKTVVLLNADKLTIDAQSALRRCIELFSRSTRFFIIVEDKYKLLKPILSRFCEIYVPEPIINNCVTNLHTYNLNNVYTFKDSDATRRLYLKTALSGLIKKYHDTCSDDGEKIKKISSQPHNKKQIISECMLLITKVYNKAFCSVDLLYYIEHNSKIDDLKKYEYLITFQKIKREFRNEKLLMLFILYFLIFRSDLTLENISFM</sequence>
<dbReference type="PANTHER" id="PTHR11669:SF20">
    <property type="entry name" value="REPLICATION FACTOR C SUBUNIT 4"/>
    <property type="match status" value="1"/>
</dbReference>
<keyword evidence="4" id="KW-0812">Transmembrane</keyword>
<evidence type="ECO:0000256" key="1">
    <source>
        <dbReference type="ARBA" id="ARBA00022705"/>
    </source>
</evidence>
<evidence type="ECO:0000313" key="5">
    <source>
        <dbReference type="EMBL" id="QHT86846.1"/>
    </source>
</evidence>
<dbReference type="GO" id="GO:0006261">
    <property type="term" value="P:DNA-templated DNA replication"/>
    <property type="evidence" value="ECO:0007669"/>
    <property type="project" value="TreeGrafter"/>
</dbReference>
<keyword evidence="4" id="KW-0472">Membrane</keyword>
<organism evidence="5">
    <name type="scientific">viral metagenome</name>
    <dbReference type="NCBI Taxonomy" id="1070528"/>
    <lineage>
        <taxon>unclassified sequences</taxon>
        <taxon>metagenomes</taxon>
        <taxon>organismal metagenomes</taxon>
    </lineage>
</organism>
<protein>
    <recommendedName>
        <fullName evidence="6">Replication factor C C-terminal domain-containing protein</fullName>
    </recommendedName>
</protein>
<dbReference type="GO" id="GO:0006281">
    <property type="term" value="P:DNA repair"/>
    <property type="evidence" value="ECO:0007669"/>
    <property type="project" value="TreeGrafter"/>
</dbReference>
<dbReference type="Gene3D" id="3.40.50.300">
    <property type="entry name" value="P-loop containing nucleotide triphosphate hydrolases"/>
    <property type="match status" value="1"/>
</dbReference>
<dbReference type="AlphaFoldDB" id="A0A6C0I3A8"/>
<dbReference type="SUPFAM" id="SSF52540">
    <property type="entry name" value="P-loop containing nucleoside triphosphate hydrolases"/>
    <property type="match status" value="1"/>
</dbReference>
<keyword evidence="2" id="KW-0547">Nucleotide-binding</keyword>
<feature type="transmembrane region" description="Helical" evidence="4">
    <location>
        <begin position="289"/>
        <end position="306"/>
    </location>
</feature>
<proteinExistence type="predicted"/>
<keyword evidence="1" id="KW-0235">DNA replication</keyword>
<name>A0A6C0I3A8_9ZZZZ</name>
<dbReference type="GO" id="GO:0005663">
    <property type="term" value="C:DNA replication factor C complex"/>
    <property type="evidence" value="ECO:0007669"/>
    <property type="project" value="TreeGrafter"/>
</dbReference>
<dbReference type="InterPro" id="IPR027417">
    <property type="entry name" value="P-loop_NTPase"/>
</dbReference>
<evidence type="ECO:0000256" key="4">
    <source>
        <dbReference type="SAM" id="Phobius"/>
    </source>
</evidence>
<reference evidence="5" key="1">
    <citation type="journal article" date="2020" name="Nature">
        <title>Giant virus diversity and host interactions through global metagenomics.</title>
        <authorList>
            <person name="Schulz F."/>
            <person name="Roux S."/>
            <person name="Paez-Espino D."/>
            <person name="Jungbluth S."/>
            <person name="Walsh D.A."/>
            <person name="Denef V.J."/>
            <person name="McMahon K.D."/>
            <person name="Konstantinidis K.T."/>
            <person name="Eloe-Fadrosh E.A."/>
            <person name="Kyrpides N.C."/>
            <person name="Woyke T."/>
        </authorList>
    </citation>
    <scope>NUCLEOTIDE SEQUENCE</scope>
    <source>
        <strain evidence="5">GVMAG-M-3300023184-18</strain>
    </source>
</reference>
<keyword evidence="3" id="KW-0067">ATP-binding</keyword>
<dbReference type="InterPro" id="IPR050238">
    <property type="entry name" value="DNA_Rep/Repair_Clamp_Loader"/>
</dbReference>
<accession>A0A6C0I3A8</accession>
<evidence type="ECO:0000256" key="2">
    <source>
        <dbReference type="ARBA" id="ARBA00022741"/>
    </source>
</evidence>